<protein>
    <recommendedName>
        <fullName evidence="4">ELYS-like domain-containing protein</fullName>
    </recommendedName>
</protein>
<evidence type="ECO:0000313" key="6">
    <source>
        <dbReference type="Proteomes" id="UP001214415"/>
    </source>
</evidence>
<keyword evidence="6" id="KW-1185">Reference proteome</keyword>
<dbReference type="GO" id="GO:0016567">
    <property type="term" value="P:protein ubiquitination"/>
    <property type="evidence" value="ECO:0007669"/>
    <property type="project" value="InterPro"/>
</dbReference>
<feature type="region of interest" description="Disordered" evidence="3">
    <location>
        <begin position="397"/>
        <end position="715"/>
    </location>
</feature>
<evidence type="ECO:0000313" key="5">
    <source>
        <dbReference type="EMBL" id="WFD24294.1"/>
    </source>
</evidence>
<dbReference type="PANTHER" id="PTHR47358:SF2">
    <property type="entry name" value="E3 UBIQUITIN-PROTEIN LIGASE HOS1"/>
    <property type="match status" value="1"/>
</dbReference>
<dbReference type="EMBL" id="CP119905">
    <property type="protein sequence ID" value="WFD24294.1"/>
    <property type="molecule type" value="Genomic_DNA"/>
</dbReference>
<evidence type="ECO:0000259" key="4">
    <source>
        <dbReference type="Pfam" id="PF13934"/>
    </source>
</evidence>
<dbReference type="Proteomes" id="UP001214415">
    <property type="component" value="Chromosome 6"/>
</dbReference>
<proteinExistence type="predicted"/>
<dbReference type="Pfam" id="PF13934">
    <property type="entry name" value="ELYS"/>
    <property type="match status" value="1"/>
</dbReference>
<evidence type="ECO:0000256" key="3">
    <source>
        <dbReference type="SAM" id="MobiDB-lite"/>
    </source>
</evidence>
<feature type="region of interest" description="Disordered" evidence="3">
    <location>
        <begin position="308"/>
        <end position="328"/>
    </location>
</feature>
<sequence length="715" mass="77380">MQAAAPSPEVQAEGLVARYLTPATDDAPTTWTDAYADGVTQRRKDAVDGHLFVDRWLQDAGLPNTLFPPRSVSDLFVLVVEILSSAVPMSTRHALLLYLALEQATDPSLFPDAAHALAESQAMLPSEVQDVRAYWAMDHGHLEYALHIQRHSPYAAVVLERLTEVPTLLLPLVQLHCALPALQGTLTAAALRPHALTLVAHAQVEGLVPAWHACRALIASQPAEAKSTAREHLLGALLRLCFAPPRPDLIRSLLLLPLDSDEEALYEAWVQAHLPRASSAVALDTLLIKWVNQGRYVDAIHLDRRTNQLERSAEPTSETQQRARQRRRTMMDGVWALLPAIQRDALRENDASSVPMEDATPHEPMSSALAPPPRPHTPLSVSLSADVADRAASPDARLLRTSIRMPTAASSQRATASPVPRTLSHESPFRSSSPFSGWKRPTPAPKPSVPSSPSWGVPVPPLVPEASMENDLPVAAPPNEAPAVSSSLDESMPMEEPESASHEHATLMEEEASPAPKPVRRRGGQRRAAKRAAAALRKSLRPEEAAPAIPGGFPMDTEPSSPPSRRTAPRRSGRRSRATTPADEALSMTSSLSMEPSTEAKSSAGVLPRSSTVDEVAYPHASLARLQALSDRRPIARRTRAQTAELESQGSTGSVEVDEAAEDDEGPALGRTRRRTKERGSPPPTTPQRSTRSTRRTRRGSVVTSSTPRSTGGRR</sequence>
<feature type="region of interest" description="Disordered" evidence="3">
    <location>
        <begin position="346"/>
        <end position="381"/>
    </location>
</feature>
<gene>
    <name evidence="5" type="ORF">MEQU1_002993</name>
</gene>
<reference evidence="5" key="1">
    <citation type="submission" date="2023-03" db="EMBL/GenBank/DDBJ databases">
        <title>Mating type loci evolution in Malassezia.</title>
        <authorList>
            <person name="Coelho M.A."/>
        </authorList>
    </citation>
    <scope>NUCLEOTIDE SEQUENCE</scope>
    <source>
        <strain evidence="5">CBS 12830</strain>
    </source>
</reference>
<feature type="domain" description="ELYS-like" evidence="4">
    <location>
        <begin position="51"/>
        <end position="271"/>
    </location>
</feature>
<dbReference type="GO" id="GO:0004842">
    <property type="term" value="F:ubiquitin-protein transferase activity"/>
    <property type="evidence" value="ECO:0007669"/>
    <property type="project" value="InterPro"/>
</dbReference>
<evidence type="ECO:0000256" key="1">
    <source>
        <dbReference type="ARBA" id="ARBA00004123"/>
    </source>
</evidence>
<feature type="compositionally biased region" description="Polar residues" evidence="3">
    <location>
        <begin position="587"/>
        <end position="601"/>
    </location>
</feature>
<name>A0AAF0IZU0_9BASI</name>
<feature type="compositionally biased region" description="Polar residues" evidence="3">
    <location>
        <begin position="641"/>
        <end position="654"/>
    </location>
</feature>
<feature type="compositionally biased region" description="Low complexity" evidence="3">
    <location>
        <begin position="481"/>
        <end position="491"/>
    </location>
</feature>
<dbReference type="InterPro" id="IPR044718">
    <property type="entry name" value="HOS1"/>
</dbReference>
<organism evidence="5 6">
    <name type="scientific">Malassezia equina</name>
    <dbReference type="NCBI Taxonomy" id="1381935"/>
    <lineage>
        <taxon>Eukaryota</taxon>
        <taxon>Fungi</taxon>
        <taxon>Dikarya</taxon>
        <taxon>Basidiomycota</taxon>
        <taxon>Ustilaginomycotina</taxon>
        <taxon>Malasseziomycetes</taxon>
        <taxon>Malasseziales</taxon>
        <taxon>Malasseziaceae</taxon>
        <taxon>Malassezia</taxon>
    </lineage>
</organism>
<accession>A0AAF0IZU0</accession>
<comment type="subcellular location">
    <subcellularLocation>
        <location evidence="1">Nucleus</location>
    </subcellularLocation>
</comment>
<keyword evidence="2" id="KW-0539">Nucleus</keyword>
<dbReference type="InterPro" id="IPR025151">
    <property type="entry name" value="ELYS_dom"/>
</dbReference>
<dbReference type="PANTHER" id="PTHR47358">
    <property type="entry name" value="E3 UBIQUITIN-PROTEIN LIGASE HOS1"/>
    <property type="match status" value="1"/>
</dbReference>
<feature type="compositionally biased region" description="Low complexity" evidence="3">
    <location>
        <begin position="700"/>
        <end position="715"/>
    </location>
</feature>
<evidence type="ECO:0000256" key="2">
    <source>
        <dbReference type="ARBA" id="ARBA00023242"/>
    </source>
</evidence>
<feature type="compositionally biased region" description="Acidic residues" evidence="3">
    <location>
        <begin position="656"/>
        <end position="666"/>
    </location>
</feature>
<dbReference type="GO" id="GO:0005634">
    <property type="term" value="C:nucleus"/>
    <property type="evidence" value="ECO:0007669"/>
    <property type="project" value="UniProtKB-SubCell"/>
</dbReference>
<dbReference type="AlphaFoldDB" id="A0AAF0IZU0"/>
<feature type="compositionally biased region" description="Basic residues" evidence="3">
    <location>
        <begin position="518"/>
        <end position="530"/>
    </location>
</feature>
<feature type="compositionally biased region" description="Basic residues" evidence="3">
    <location>
        <begin position="567"/>
        <end position="577"/>
    </location>
</feature>